<dbReference type="Proteomes" id="UP000489121">
    <property type="component" value="Unassembled WGS sequence"/>
</dbReference>
<evidence type="ECO:0000313" key="14">
    <source>
        <dbReference type="EMBL" id="EAG6989748.1"/>
    </source>
</evidence>
<dbReference type="PROSITE" id="PS50850">
    <property type="entry name" value="MFS"/>
    <property type="match status" value="1"/>
</dbReference>
<dbReference type="EMBL" id="AABDGJ010000002">
    <property type="protein sequence ID" value="EAG6989748.1"/>
    <property type="molecule type" value="Genomic_DNA"/>
</dbReference>
<reference evidence="21 22" key="1">
    <citation type="journal article" date="2018" name="BMC Genomics">
        <title>Genes significantly associated with lineage II food isolates of Listeria monocytogenes.</title>
        <authorList>
            <person name="Pirone-Davies C."/>
            <person name="Chen Y."/>
            <person name="Pightling A."/>
            <person name="Ryan G."/>
            <person name="Wang Y."/>
            <person name="Yao K."/>
            <person name="Hoffmann M."/>
            <person name="Allard M.W."/>
        </authorList>
    </citation>
    <scope>NUCLEOTIDE SEQUENCE [LARGE SCALE GENOMIC DNA]</scope>
    <source>
        <strain evidence="21 22">PNUSAL000550</strain>
    </source>
</reference>
<evidence type="ECO:0000313" key="30">
    <source>
        <dbReference type="Proteomes" id="UP000522199"/>
    </source>
</evidence>
<feature type="domain" description="Major facilitator superfamily (MFS) profile" evidence="7">
    <location>
        <begin position="232"/>
        <end position="414"/>
    </location>
</feature>
<dbReference type="Proteomes" id="UP000548278">
    <property type="component" value="Unassembled WGS sequence"/>
</dbReference>
<dbReference type="PANTHER" id="PTHR23519">
    <property type="entry name" value="AUTOPHAGY-RELATED PROTEIN 22"/>
    <property type="match status" value="1"/>
</dbReference>
<gene>
    <name evidence="14" type="ORF">AB917_04010</name>
    <name evidence="8" type="ORF">ARY78_04195</name>
    <name evidence="12" type="ORF">BB997_07790</name>
    <name evidence="13" type="ORF">CA369_07405</name>
    <name evidence="15" type="ORF">CW845_07030</name>
    <name evidence="9" type="ORF">DQ70_08060</name>
    <name evidence="21" type="ORF">DYZ80_01513</name>
    <name evidence="16" type="ORF">E5F58_09630</name>
    <name evidence="17" type="ORF">F6515_14125</name>
    <name evidence="18" type="ORF">FV747_03070</name>
    <name evidence="19" type="ORF">GHH22_03380</name>
    <name evidence="20" type="ORF">HZJ64_06845</name>
    <name evidence="10" type="ORF">QD52_08115</name>
    <name evidence="11" type="ORF">Y261_11225</name>
</gene>
<evidence type="ECO:0000313" key="13">
    <source>
        <dbReference type="EMBL" id="EAG4462107.1"/>
    </source>
</evidence>
<keyword evidence="3 6" id="KW-0812">Transmembrane</keyword>
<dbReference type="GO" id="GO:0005886">
    <property type="term" value="C:plasma membrane"/>
    <property type="evidence" value="ECO:0007669"/>
    <property type="project" value="UniProtKB-SubCell"/>
</dbReference>
<dbReference type="InterPro" id="IPR036259">
    <property type="entry name" value="MFS_trans_sf"/>
</dbReference>
<dbReference type="Proteomes" id="UP000368512">
    <property type="component" value="Unassembled WGS sequence"/>
</dbReference>
<comment type="caution">
    <text evidence="8">The sequence shown here is derived from an EMBL/GenBank/DDBJ whole genome shotgun (WGS) entry which is preliminary data.</text>
</comment>
<evidence type="ECO:0000313" key="15">
    <source>
        <dbReference type="EMBL" id="EAG9387235.1"/>
    </source>
</evidence>
<keyword evidence="2" id="KW-0813">Transport</keyword>
<dbReference type="KEGG" id="lmv:Y193_08620"/>
<feature type="transmembrane region" description="Helical" evidence="6">
    <location>
        <begin position="233"/>
        <end position="254"/>
    </location>
</feature>
<dbReference type="PANTHER" id="PTHR23519:SF1">
    <property type="entry name" value="AUTOPHAGY-RELATED PROTEIN 22"/>
    <property type="match status" value="1"/>
</dbReference>
<proteinExistence type="predicted"/>
<evidence type="ECO:0000313" key="10">
    <source>
        <dbReference type="EMBL" id="EAD1185035.1"/>
    </source>
</evidence>
<dbReference type="EMBL" id="AABGUK010000003">
    <property type="protein sequence ID" value="EAH4242241.1"/>
    <property type="molecule type" value="Genomic_DNA"/>
</dbReference>
<dbReference type="EMBL" id="AABATR010000003">
    <property type="protein sequence ID" value="EAG1893499.1"/>
    <property type="molecule type" value="Genomic_DNA"/>
</dbReference>
<dbReference type="KEGG" id="lmok:CQ02_07280"/>
<keyword evidence="5 6" id="KW-0472">Membrane</keyword>
<dbReference type="Proteomes" id="UP000522199">
    <property type="component" value="Unassembled WGS sequence"/>
</dbReference>
<dbReference type="EMBL" id="JACAVN010000003">
    <property type="protein sequence ID" value="NYA01546.1"/>
    <property type="molecule type" value="Genomic_DNA"/>
</dbReference>
<feature type="transmembrane region" description="Helical" evidence="6">
    <location>
        <begin position="356"/>
        <end position="381"/>
    </location>
</feature>
<evidence type="ECO:0000313" key="22">
    <source>
        <dbReference type="Proteomes" id="UP000272537"/>
    </source>
</evidence>
<dbReference type="InterPro" id="IPR050495">
    <property type="entry name" value="ATG22/LtaA_families"/>
</dbReference>
<evidence type="ECO:0000313" key="12">
    <source>
        <dbReference type="EMBL" id="EAG1893499.1"/>
    </source>
</evidence>
<dbReference type="RefSeq" id="WP_003734585.1">
    <property type="nucleotide sequence ID" value="NC_021825.2"/>
</dbReference>
<dbReference type="SUPFAM" id="SSF103473">
    <property type="entry name" value="MFS general substrate transporter"/>
    <property type="match status" value="1"/>
</dbReference>
<feature type="transmembrane region" description="Helical" evidence="6">
    <location>
        <begin position="322"/>
        <end position="344"/>
    </location>
</feature>
<feature type="transmembrane region" description="Helical" evidence="6">
    <location>
        <begin position="176"/>
        <end position="197"/>
    </location>
</feature>
<evidence type="ECO:0000313" key="24">
    <source>
        <dbReference type="Proteomes" id="UP000365297"/>
    </source>
</evidence>
<evidence type="ECO:0000256" key="2">
    <source>
        <dbReference type="ARBA" id="ARBA00022448"/>
    </source>
</evidence>
<protein>
    <submittedName>
        <fullName evidence="8">MFS transporter</fullName>
    </submittedName>
</protein>
<evidence type="ECO:0000256" key="6">
    <source>
        <dbReference type="SAM" id="Phobius"/>
    </source>
</evidence>
<evidence type="ECO:0000259" key="7">
    <source>
        <dbReference type="PROSITE" id="PS50850"/>
    </source>
</evidence>
<reference evidence="20 33" key="8">
    <citation type="submission" date="2020-06" db="EMBL/GenBank/DDBJ databases">
        <title>Two Listeria outbreaks in Switzerland in 2018 and 2020.</title>
        <authorList>
            <person name="Stevens M.J.A."/>
            <person name="Bloemberg G."/>
            <person name="Nusch-Inderbinnen M."/>
            <person name="Stephan R."/>
        </authorList>
    </citation>
    <scope>NUCLEOTIDE SEQUENCE [LARGE SCALE GENOMIC DNA]</scope>
    <source>
        <strain evidence="20 33">N18-0707</strain>
    </source>
</reference>
<dbReference type="Pfam" id="PF11700">
    <property type="entry name" value="ATG22"/>
    <property type="match status" value="2"/>
</dbReference>
<dbReference type="Proteomes" id="UP000365297">
    <property type="component" value="Unassembled WGS sequence"/>
</dbReference>
<dbReference type="Proteomes" id="UP000403352">
    <property type="component" value="Unassembled WGS sequence"/>
</dbReference>
<evidence type="ECO:0000256" key="4">
    <source>
        <dbReference type="ARBA" id="ARBA00022989"/>
    </source>
</evidence>
<evidence type="ECO:0000256" key="5">
    <source>
        <dbReference type="ARBA" id="ARBA00023136"/>
    </source>
</evidence>
<reference evidence="18 27" key="5">
    <citation type="submission" date="2019-08" db="EMBL/GenBank/DDBJ databases">
        <authorList>
            <person name="Ashton P.M."/>
            <person name="Dallman T."/>
            <person name="Nair S."/>
            <person name="De Pinna E."/>
            <person name="Peters T."/>
            <person name="Grant K."/>
        </authorList>
    </citation>
    <scope>NUCLEOTIDE SEQUENCE [LARGE SCALE GENOMIC DNA]</scope>
    <source>
        <strain evidence="18 27">788324</strain>
    </source>
</reference>
<feature type="transmembrane region" description="Helical" evidence="6">
    <location>
        <begin position="82"/>
        <end position="100"/>
    </location>
</feature>
<evidence type="ECO:0000313" key="28">
    <source>
        <dbReference type="Proteomes" id="UP000478682"/>
    </source>
</evidence>
<evidence type="ECO:0000313" key="18">
    <source>
        <dbReference type="EMBL" id="EDO0984979.1"/>
    </source>
</evidence>
<evidence type="ECO:0000313" key="31">
    <source>
        <dbReference type="Proteomes" id="UP000527632"/>
    </source>
</evidence>
<dbReference type="Proteomes" id="UP000272537">
    <property type="component" value="Unassembled WGS sequence"/>
</dbReference>
<evidence type="ECO:0000313" key="23">
    <source>
        <dbReference type="Proteomes" id="UP000336166"/>
    </source>
</evidence>
<dbReference type="EMBL" id="AAAREG010000009">
    <property type="protein sequence ID" value="EAE2354919.1"/>
    <property type="molecule type" value="Genomic_DNA"/>
</dbReference>
<keyword evidence="4 6" id="KW-1133">Transmembrane helix</keyword>
<dbReference type="AlphaFoldDB" id="A0A0B8RI80"/>
<evidence type="ECO:0000313" key="21">
    <source>
        <dbReference type="EMBL" id="RKA08320.1"/>
    </source>
</evidence>
<feature type="transmembrane region" description="Helical" evidence="6">
    <location>
        <begin position="106"/>
        <end position="126"/>
    </location>
</feature>
<feature type="transmembrane region" description="Helical" evidence="6">
    <location>
        <begin position="147"/>
        <end position="170"/>
    </location>
</feature>
<evidence type="ECO:0000313" key="25">
    <source>
        <dbReference type="Proteomes" id="UP000368512"/>
    </source>
</evidence>
<evidence type="ECO:0000313" key="33">
    <source>
        <dbReference type="Proteomes" id="UP000544530"/>
    </source>
</evidence>
<reference evidence="30 34" key="4">
    <citation type="submission" date="2019-04" db="EMBL/GenBank/DDBJ databases">
        <authorList>
            <consortium name="GenomeTrakr network: Whole genome sequencing for foodborne pathogen traceback"/>
        </authorList>
    </citation>
    <scope>NUCLEOTIDE SEQUENCE [LARGE SCALE GENOMIC DNA]</scope>
    <source>
        <strain evidence="14 34">CFSAN004300</strain>
        <strain evidence="15 30">CFSAN072474</strain>
    </source>
</reference>
<evidence type="ECO:0000313" key="17">
    <source>
        <dbReference type="EMBL" id="ECY9784111.1"/>
    </source>
</evidence>
<dbReference type="EMBL" id="AALGDA010000071">
    <property type="protein sequence ID" value="ECY9784111.1"/>
    <property type="molecule type" value="Genomic_DNA"/>
</dbReference>
<evidence type="ECO:0000313" key="16">
    <source>
        <dbReference type="EMBL" id="EAH4242241.1"/>
    </source>
</evidence>
<comment type="subcellular location">
    <subcellularLocation>
        <location evidence="1">Cell membrane</location>
        <topology evidence="1">Multi-pass membrane protein</topology>
    </subcellularLocation>
</comment>
<dbReference type="EMBL" id="AAAJWF010000005">
    <property type="protein sequence ID" value="EAC7480630.1"/>
    <property type="molecule type" value="Genomic_DNA"/>
</dbReference>
<evidence type="ECO:0000313" key="20">
    <source>
        <dbReference type="EMBL" id="NYA01546.1"/>
    </source>
</evidence>
<evidence type="ECO:0000313" key="9">
    <source>
        <dbReference type="EMBL" id="EAC7480630.1"/>
    </source>
</evidence>
<evidence type="ECO:0000313" key="19">
    <source>
        <dbReference type="EMBL" id="HAA8052191.1"/>
    </source>
</evidence>
<dbReference type="OMA" id="WAFYDWA"/>
<evidence type="ECO:0000313" key="34">
    <source>
        <dbReference type="Proteomes" id="UP000548278"/>
    </source>
</evidence>
<dbReference type="EMBL" id="AAAIXK010000002">
    <property type="protein sequence ID" value="EAC5549631.1"/>
    <property type="molecule type" value="Genomic_DNA"/>
</dbReference>
<name>A0A0B8RI80_LISMN</name>
<evidence type="ECO:0000313" key="32">
    <source>
        <dbReference type="Proteomes" id="UP000528151"/>
    </source>
</evidence>
<dbReference type="CDD" id="cd17482">
    <property type="entry name" value="MFS_YxiO_like"/>
    <property type="match status" value="1"/>
</dbReference>
<evidence type="ECO:0000313" key="27">
    <source>
        <dbReference type="Proteomes" id="UP000467536"/>
    </source>
</evidence>
<dbReference type="Proteomes" id="UP000544530">
    <property type="component" value="Unassembled WGS sequence"/>
</dbReference>
<evidence type="ECO:0000313" key="11">
    <source>
        <dbReference type="EMBL" id="EAE2354919.1"/>
    </source>
</evidence>
<dbReference type="Proteomes" id="UP000336166">
    <property type="component" value="Unassembled WGS sequence"/>
</dbReference>
<feature type="transmembrane region" description="Helical" evidence="6">
    <location>
        <begin position="20"/>
        <end position="43"/>
    </location>
</feature>
<dbReference type="EMBL" id="QXLS01000003">
    <property type="protein sequence ID" value="RKA08320.1"/>
    <property type="molecule type" value="Genomic_DNA"/>
</dbReference>
<dbReference type="EMBL" id="AANEHK010000002">
    <property type="protein sequence ID" value="EDO0984979.1"/>
    <property type="molecule type" value="Genomic_DNA"/>
</dbReference>
<reference evidence="19" key="7">
    <citation type="submission" date="2019-10" db="EMBL/GenBank/DDBJ databases">
        <authorList>
            <consortium name="NCBI Pathogen Detection Project"/>
        </authorList>
    </citation>
    <scope>NUCLEOTIDE SEQUENCE</scope>
    <source>
        <strain evidence="19">09CEB371LM</strain>
    </source>
</reference>
<evidence type="ECO:0000256" key="1">
    <source>
        <dbReference type="ARBA" id="ARBA00004651"/>
    </source>
</evidence>
<dbReference type="EMBL" id="AAALRN010000003">
    <property type="protein sequence ID" value="EAD1185035.1"/>
    <property type="molecule type" value="Genomic_DNA"/>
</dbReference>
<dbReference type="Gene3D" id="1.20.1250.20">
    <property type="entry name" value="MFS general substrate transporter like domains"/>
    <property type="match status" value="1"/>
</dbReference>
<evidence type="ECO:0000256" key="3">
    <source>
        <dbReference type="ARBA" id="ARBA00022692"/>
    </source>
</evidence>
<reference evidence="17 29" key="6">
    <citation type="submission" date="2019-09" db="EMBL/GenBank/DDBJ databases">
        <authorList>
            <consortium name="PulseNet: The National Subtyping Network for Foodborne Disease Surveillance"/>
            <person name="Tarr C.L."/>
            <person name="Trees E."/>
            <person name="Katz L.S."/>
            <person name="Carleton-Romer H.A."/>
            <person name="Stroika S."/>
            <person name="Kucerova Z."/>
            <person name="Roache K.F."/>
            <person name="Sabol A.L."/>
            <person name="Besser J."/>
            <person name="Gerner-Smidt P."/>
        </authorList>
    </citation>
    <scope>NUCLEOTIDE SEQUENCE [LARGE SCALE GENOMIC DNA]</scope>
    <source>
        <strain evidence="11 23">PNUSAL000134</strain>
        <strain evidence="12 28">PNUSAL002298</strain>
        <strain evidence="17 29">PNUSAL005692</strain>
    </source>
</reference>
<evidence type="ECO:0000313" key="26">
    <source>
        <dbReference type="Proteomes" id="UP000403352"/>
    </source>
</evidence>
<feature type="transmembrane region" description="Helical" evidence="6">
    <location>
        <begin position="298"/>
        <end position="316"/>
    </location>
</feature>
<dbReference type="Proteomes" id="UP000840039">
    <property type="component" value="Unassembled WGS sequence"/>
</dbReference>
<reference evidence="24 25" key="3">
    <citation type="submission" date="2018-06" db="EMBL/GenBank/DDBJ databases">
        <authorList>
            <consortium name="GenomeTrakr: Next Generation Sequencing Network for Food Pathogen Tracability"/>
        </authorList>
    </citation>
    <scope>NUCLEOTIDE SEQUENCE [LARGE SCALE GENOMIC DNA]</scope>
    <source>
        <strain evidence="9 25">CFSAN008042</strain>
        <strain evidence="13 32">CFSAN063727</strain>
        <strain evidence="8 24">FDA00007096</strain>
        <strain evidence="10 26">FDA00008584</strain>
        <strain evidence="16 31">LS1344</strain>
    </source>
</reference>
<accession>A0A0B8RI80</accession>
<evidence type="ECO:0000313" key="29">
    <source>
        <dbReference type="Proteomes" id="UP000489121"/>
    </source>
</evidence>
<evidence type="ECO:0000313" key="8">
    <source>
        <dbReference type="EMBL" id="EAC5549631.1"/>
    </source>
</evidence>
<dbReference type="Proteomes" id="UP000527632">
    <property type="component" value="Unassembled WGS sequence"/>
</dbReference>
<dbReference type="EMBL" id="AABEKY010000003">
    <property type="protein sequence ID" value="EAG9387235.1"/>
    <property type="molecule type" value="Genomic_DNA"/>
</dbReference>
<dbReference type="Proteomes" id="UP000478682">
    <property type="component" value="Unassembled WGS sequence"/>
</dbReference>
<dbReference type="EMBL" id="AABBZO010000007">
    <property type="protein sequence ID" value="EAG4462107.1"/>
    <property type="molecule type" value="Genomic_DNA"/>
</dbReference>
<dbReference type="Proteomes" id="UP000467536">
    <property type="component" value="Unassembled WGS sequence"/>
</dbReference>
<reference evidence="19" key="2">
    <citation type="journal article" date="2018" name="Genome Biol.">
        <title>SKESA: strategic k-mer extension for scrupulous assemblies.</title>
        <authorList>
            <person name="Souvorov A."/>
            <person name="Agarwala R."/>
            <person name="Lipman D.J."/>
        </authorList>
    </citation>
    <scope>NUCLEOTIDE SEQUENCE [LARGE SCALE GENOMIC DNA]</scope>
    <source>
        <strain evidence="19">09CEB371LM</strain>
    </source>
</reference>
<feature type="transmembrane region" description="Helical" evidence="6">
    <location>
        <begin position="266"/>
        <end position="286"/>
    </location>
</feature>
<dbReference type="EMBL" id="DAAEEB010000002">
    <property type="protein sequence ID" value="HAA8052191.1"/>
    <property type="molecule type" value="Genomic_DNA"/>
</dbReference>
<sequence length="414" mass="46449">MAYTKEEKSWIFQDWANSAYSIMITTAILPIYFKGVAASAGIADSTSTAYWGYANSIGTLLISLLAPILGTIADYQFFKKRFFGIFTAIGIGFTFLLVFIPTDAWLLLLGFYVLSLIGFSGANIFYDAFLIDVTTNDRMDRVSSAGYAYGYLGSCIPFIIFIIFQATGILPISDVALVNIGFVMTALWWLFFTIPMWKNVHQIHYIPAVKRPVRTSFKRLFHTISHISEHKNIVIFLIAYFFYIDGVDTIFRMATSYGIDLGISQTTLILILLMTQLVAFPFTLLYGYLAKRFSAKPLIFTAIFVYIIICIYAVFMKSALDFWILAMLVGTSQGGIQALSRSFFGKIIPKKRSNEFYGFYNIFGKFSAIMGPALMGVITQITGKTQYGVASLIVLFLVGGILFVFVKEKNLENL</sequence>
<feature type="transmembrane region" description="Helical" evidence="6">
    <location>
        <begin position="49"/>
        <end position="70"/>
    </location>
</feature>
<dbReference type="GO" id="GO:0022857">
    <property type="term" value="F:transmembrane transporter activity"/>
    <property type="evidence" value="ECO:0007669"/>
    <property type="project" value="InterPro"/>
</dbReference>
<dbReference type="Proteomes" id="UP000528151">
    <property type="component" value="Unassembled WGS sequence"/>
</dbReference>
<dbReference type="InterPro" id="IPR020846">
    <property type="entry name" value="MFS_dom"/>
</dbReference>
<dbReference type="InterPro" id="IPR024671">
    <property type="entry name" value="Atg22-like"/>
</dbReference>
<organism evidence="8 24">
    <name type="scientific">Listeria monocytogenes</name>
    <dbReference type="NCBI Taxonomy" id="1639"/>
    <lineage>
        <taxon>Bacteria</taxon>
        <taxon>Bacillati</taxon>
        <taxon>Bacillota</taxon>
        <taxon>Bacilli</taxon>
        <taxon>Bacillales</taxon>
        <taxon>Listeriaceae</taxon>
        <taxon>Listeria</taxon>
    </lineage>
</organism>
<feature type="transmembrane region" description="Helical" evidence="6">
    <location>
        <begin position="387"/>
        <end position="406"/>
    </location>
</feature>